<dbReference type="PANTHER" id="PTHR43065:SF49">
    <property type="entry name" value="HISTIDINE KINASE"/>
    <property type="match status" value="1"/>
</dbReference>
<dbReference type="InterPro" id="IPR003661">
    <property type="entry name" value="HisK_dim/P_dom"/>
</dbReference>
<feature type="transmembrane region" description="Helical" evidence="5">
    <location>
        <begin position="186"/>
        <end position="207"/>
    </location>
</feature>
<dbReference type="InterPro" id="IPR004358">
    <property type="entry name" value="Sig_transdc_His_kin-like_C"/>
</dbReference>
<dbReference type="SMART" id="SM00388">
    <property type="entry name" value="HisKA"/>
    <property type="match status" value="1"/>
</dbReference>
<keyword evidence="5" id="KW-0472">Membrane</keyword>
<dbReference type="Gene3D" id="1.10.287.130">
    <property type="match status" value="1"/>
</dbReference>
<dbReference type="Pfam" id="PF00512">
    <property type="entry name" value="HisKA"/>
    <property type="match status" value="1"/>
</dbReference>
<feature type="transmembrane region" description="Helical" evidence="5">
    <location>
        <begin position="80"/>
        <end position="97"/>
    </location>
</feature>
<sequence length="830" mass="89707">MLRLGLANGLPETAGQRFVTEHTMPTVDPEPKLATLATARPGRTQCRAAAAVGLAFGAVTLALLPFASLQMPPMPGFVPVYQSALIVVYALTTYLFLAQYRRTRSVPLLVLGAGSLYVTLVVLLQLLSFPNVLVQGRLIGNGPDTTTWLWTFWHLGPPLFALPYAIMEGDGRSRLVPRERVPRVGWMAGAGVTFATALVALAVTRYVHLLPKSVEGDDYSLVTTTGIGPMIVALSVMALVVLCWTTRLRTVLQLWLAVSLLLLVLDNLVTLMGAARGSVGWFAGRMEALVAGLILLGVYLREVDFLYSRAESAANEREARRAELQLARDNLALALEAAEMGDWDLDLKTGTSRRNPRYDAIFGYDRPVAAWDVETFLAHVIPEDRAMARAALEGAGATNRVDLHCRILRAGDGATRWIQLRGKAYLDEAGRAVAMAGVVMDTTRQHEAEDRLNQAQKMEAIGQLTGGVAHDFNNLLTIIVGNLDMIVRKPDNPQRVERMATSAMTAAKRGAEVTEKLLSFSRRQVLRPETVNPNRLLKDFEALLRRAVGETIAVRIDLDAGLDPVRLDPGQFESAILNLAVNARDAMPGGGTLTVKTCNAHLDAHEIADRGDLSPGPYVLVAVTDTGNGMDAGTMARAFEPFFTTKDVGKGTGLGLSQVYGFVRQAGGHAQIKSEPGRGTSVELYLPRGVGQAVDSRPEGPLPLRRAAAGEVVLVVEDEPAVLEMAVESLGELGYRTLTATQASEALDRLQGPERIDILFSDVVMPGGMNGVQLSVEARRLRPGLRVLLTSGYTGTALDDQGVPADLPLLSKPYQREELATKMRLVLSRA</sequence>
<evidence type="ECO:0000313" key="10">
    <source>
        <dbReference type="Proteomes" id="UP001055039"/>
    </source>
</evidence>
<dbReference type="EMBL" id="BPRC01000037">
    <property type="protein sequence ID" value="GJE67905.1"/>
    <property type="molecule type" value="Genomic_DNA"/>
</dbReference>
<dbReference type="EC" id="2.7.13.3" evidence="2"/>
<keyword evidence="10" id="KW-1185">Reference proteome</keyword>
<feature type="transmembrane region" description="Helical" evidence="5">
    <location>
        <begin position="109"/>
        <end position="127"/>
    </location>
</feature>
<dbReference type="InterPro" id="IPR001789">
    <property type="entry name" value="Sig_transdc_resp-reg_receiver"/>
</dbReference>
<dbReference type="PROSITE" id="PS50109">
    <property type="entry name" value="HIS_KIN"/>
    <property type="match status" value="1"/>
</dbReference>
<feature type="transmembrane region" description="Helical" evidence="5">
    <location>
        <begin position="254"/>
        <end position="275"/>
    </location>
</feature>
<evidence type="ECO:0000259" key="7">
    <source>
        <dbReference type="PROSITE" id="PS50110"/>
    </source>
</evidence>
<feature type="transmembrane region" description="Helical" evidence="5">
    <location>
        <begin position="48"/>
        <end position="68"/>
    </location>
</feature>
<feature type="domain" description="Response regulatory" evidence="7">
    <location>
        <begin position="712"/>
        <end position="827"/>
    </location>
</feature>
<evidence type="ECO:0000256" key="3">
    <source>
        <dbReference type="ARBA" id="ARBA00022553"/>
    </source>
</evidence>
<dbReference type="PROSITE" id="PS50110">
    <property type="entry name" value="RESPONSE_REGULATORY"/>
    <property type="match status" value="1"/>
</dbReference>
<dbReference type="Gene3D" id="2.10.70.100">
    <property type="match status" value="1"/>
</dbReference>
<evidence type="ECO:0000256" key="5">
    <source>
        <dbReference type="SAM" id="Phobius"/>
    </source>
</evidence>
<reference evidence="9" key="1">
    <citation type="journal article" date="2021" name="Front. Microbiol.">
        <title>Comprehensive Comparative Genomics and Phenotyping of Methylobacterium Species.</title>
        <authorList>
            <person name="Alessa O."/>
            <person name="Ogura Y."/>
            <person name="Fujitani Y."/>
            <person name="Takami H."/>
            <person name="Hayashi T."/>
            <person name="Sahin N."/>
            <person name="Tani A."/>
        </authorList>
    </citation>
    <scope>NUCLEOTIDE SEQUENCE</scope>
    <source>
        <strain evidence="9">NBRC 15686</strain>
    </source>
</reference>
<dbReference type="SUPFAM" id="SSF55785">
    <property type="entry name" value="PYP-like sensor domain (PAS domain)"/>
    <property type="match status" value="1"/>
</dbReference>
<evidence type="ECO:0000256" key="1">
    <source>
        <dbReference type="ARBA" id="ARBA00000085"/>
    </source>
</evidence>
<comment type="caution">
    <text evidence="9">The sequence shown here is derived from an EMBL/GenBank/DDBJ whole genome shotgun (WGS) entry which is preliminary data.</text>
</comment>
<dbReference type="InterPro" id="IPR036097">
    <property type="entry name" value="HisK_dim/P_sf"/>
</dbReference>
<feature type="domain" description="Histidine kinase" evidence="6">
    <location>
        <begin position="467"/>
        <end position="690"/>
    </location>
</feature>
<dbReference type="Pfam" id="PF00072">
    <property type="entry name" value="Response_reg"/>
    <property type="match status" value="1"/>
</dbReference>
<dbReference type="SUPFAM" id="SSF47384">
    <property type="entry name" value="Homodimeric domain of signal transducing histidine kinase"/>
    <property type="match status" value="1"/>
</dbReference>
<evidence type="ECO:0000313" key="9">
    <source>
        <dbReference type="EMBL" id="GJE67905.1"/>
    </source>
</evidence>
<proteinExistence type="predicted"/>
<dbReference type="InterPro" id="IPR033424">
    <property type="entry name" value="MASE4"/>
</dbReference>
<dbReference type="Pfam" id="PF02518">
    <property type="entry name" value="HATPase_c"/>
    <property type="match status" value="1"/>
</dbReference>
<feature type="transmembrane region" description="Helical" evidence="5">
    <location>
        <begin position="147"/>
        <end position="166"/>
    </location>
</feature>
<dbReference type="InterPro" id="IPR013655">
    <property type="entry name" value="PAS_fold_3"/>
</dbReference>
<keyword evidence="9" id="KW-0808">Transferase</keyword>
<dbReference type="SUPFAM" id="SSF52172">
    <property type="entry name" value="CheY-like"/>
    <property type="match status" value="1"/>
</dbReference>
<dbReference type="PRINTS" id="PR00344">
    <property type="entry name" value="BCTRLSENSOR"/>
</dbReference>
<dbReference type="InterPro" id="IPR035965">
    <property type="entry name" value="PAS-like_dom_sf"/>
</dbReference>
<protein>
    <recommendedName>
        <fullName evidence="2">histidine kinase</fullName>
        <ecNumber evidence="2">2.7.13.3</ecNumber>
    </recommendedName>
</protein>
<dbReference type="PROSITE" id="PS50113">
    <property type="entry name" value="PAC"/>
    <property type="match status" value="1"/>
</dbReference>
<dbReference type="InterPro" id="IPR036890">
    <property type="entry name" value="HATPase_C_sf"/>
</dbReference>
<evidence type="ECO:0000259" key="8">
    <source>
        <dbReference type="PROSITE" id="PS50113"/>
    </source>
</evidence>
<dbReference type="PANTHER" id="PTHR43065">
    <property type="entry name" value="SENSOR HISTIDINE KINASE"/>
    <property type="match status" value="1"/>
</dbReference>
<gene>
    <name evidence="9" type="primary">rcsC_33</name>
    <name evidence="9" type="ORF">LNAOJCKE_5138</name>
</gene>
<keyword evidence="5" id="KW-1133">Transmembrane helix</keyword>
<name>A0ABQ4UP89_9HYPH</name>
<feature type="transmembrane region" description="Helical" evidence="5">
    <location>
        <begin position="219"/>
        <end position="242"/>
    </location>
</feature>
<dbReference type="Gene3D" id="3.40.50.2300">
    <property type="match status" value="1"/>
</dbReference>
<dbReference type="InterPro" id="IPR011006">
    <property type="entry name" value="CheY-like_superfamily"/>
</dbReference>
<dbReference type="Proteomes" id="UP001055039">
    <property type="component" value="Unassembled WGS sequence"/>
</dbReference>
<evidence type="ECO:0000256" key="2">
    <source>
        <dbReference type="ARBA" id="ARBA00012438"/>
    </source>
</evidence>
<reference evidence="9" key="2">
    <citation type="submission" date="2021-08" db="EMBL/GenBank/DDBJ databases">
        <authorList>
            <person name="Tani A."/>
            <person name="Ola A."/>
            <person name="Ogura Y."/>
            <person name="Katsura K."/>
            <person name="Hayashi T."/>
        </authorList>
    </citation>
    <scope>NUCLEOTIDE SEQUENCE</scope>
    <source>
        <strain evidence="9">NBRC 15686</strain>
    </source>
</reference>
<dbReference type="GO" id="GO:0016301">
    <property type="term" value="F:kinase activity"/>
    <property type="evidence" value="ECO:0007669"/>
    <property type="project" value="UniProtKB-KW"/>
</dbReference>
<organism evidence="9 10">
    <name type="scientific">Methylorubrum aminovorans</name>
    <dbReference type="NCBI Taxonomy" id="269069"/>
    <lineage>
        <taxon>Bacteria</taxon>
        <taxon>Pseudomonadati</taxon>
        <taxon>Pseudomonadota</taxon>
        <taxon>Alphaproteobacteria</taxon>
        <taxon>Hyphomicrobiales</taxon>
        <taxon>Methylobacteriaceae</taxon>
        <taxon>Methylorubrum</taxon>
    </lineage>
</organism>
<keyword evidence="9" id="KW-0418">Kinase</keyword>
<evidence type="ECO:0000256" key="4">
    <source>
        <dbReference type="PROSITE-ProRule" id="PRU00169"/>
    </source>
</evidence>
<dbReference type="InterPro" id="IPR003594">
    <property type="entry name" value="HATPase_dom"/>
</dbReference>
<dbReference type="Gene3D" id="3.30.450.20">
    <property type="entry name" value="PAS domain"/>
    <property type="match status" value="1"/>
</dbReference>
<dbReference type="SUPFAM" id="SSF55874">
    <property type="entry name" value="ATPase domain of HSP90 chaperone/DNA topoisomerase II/histidine kinase"/>
    <property type="match status" value="1"/>
</dbReference>
<accession>A0ABQ4UP89</accession>
<keyword evidence="5" id="KW-0812">Transmembrane</keyword>
<feature type="modified residue" description="4-aspartylphosphate" evidence="4">
    <location>
        <position position="762"/>
    </location>
</feature>
<feature type="domain" description="PAC" evidence="8">
    <location>
        <begin position="401"/>
        <end position="454"/>
    </location>
</feature>
<dbReference type="Pfam" id="PF17158">
    <property type="entry name" value="MASE4"/>
    <property type="match status" value="1"/>
</dbReference>
<comment type="catalytic activity">
    <reaction evidence="1">
        <text>ATP + protein L-histidine = ADP + protein N-phospho-L-histidine.</text>
        <dbReference type="EC" id="2.7.13.3"/>
    </reaction>
</comment>
<dbReference type="SMART" id="SM00387">
    <property type="entry name" value="HATPase_c"/>
    <property type="match status" value="1"/>
</dbReference>
<dbReference type="InterPro" id="IPR005467">
    <property type="entry name" value="His_kinase_dom"/>
</dbReference>
<dbReference type="Gene3D" id="3.30.565.10">
    <property type="entry name" value="Histidine kinase-like ATPase, C-terminal domain"/>
    <property type="match status" value="1"/>
</dbReference>
<dbReference type="InterPro" id="IPR000700">
    <property type="entry name" value="PAS-assoc_C"/>
</dbReference>
<dbReference type="SMART" id="SM00448">
    <property type="entry name" value="REC"/>
    <property type="match status" value="1"/>
</dbReference>
<evidence type="ECO:0000259" key="6">
    <source>
        <dbReference type="PROSITE" id="PS50109"/>
    </source>
</evidence>
<keyword evidence="3 4" id="KW-0597">Phosphoprotein</keyword>
<dbReference type="Pfam" id="PF08447">
    <property type="entry name" value="PAS_3"/>
    <property type="match status" value="1"/>
</dbReference>